<feature type="repeat" description="Pumilio" evidence="6">
    <location>
        <begin position="431"/>
        <end position="469"/>
    </location>
</feature>
<keyword evidence="5" id="KW-0694">RNA-binding</keyword>
<dbReference type="CDD" id="cd07920">
    <property type="entry name" value="Pumilio"/>
    <property type="match status" value="1"/>
</dbReference>
<feature type="compositionally biased region" description="Gly residues" evidence="7">
    <location>
        <begin position="106"/>
        <end position="115"/>
    </location>
</feature>
<proteinExistence type="predicted"/>
<feature type="region of interest" description="Disordered" evidence="7">
    <location>
        <begin position="1"/>
        <end position="43"/>
    </location>
</feature>
<evidence type="ECO:0000256" key="5">
    <source>
        <dbReference type="ARBA" id="ARBA00022884"/>
    </source>
</evidence>
<dbReference type="PANTHER" id="PTHR12537">
    <property type="entry name" value="RNA BINDING PROTEIN PUMILIO-RELATED"/>
    <property type="match status" value="1"/>
</dbReference>
<evidence type="ECO:0000256" key="2">
    <source>
        <dbReference type="ARBA" id="ARBA00022490"/>
    </source>
</evidence>
<dbReference type="PROSITE" id="PS50302">
    <property type="entry name" value="PUM"/>
    <property type="match status" value="3"/>
</dbReference>
<protein>
    <recommendedName>
        <fullName evidence="8">PUM-HD domain-containing protein</fullName>
    </recommendedName>
</protein>
<gene>
    <name evidence="9" type="ORF">MERR_LOCUS28863</name>
</gene>
<sequence length="525" mass="58765">MESLRGNTNGERDGRTPEENPAMAMAYRSQSQPQPSHQFQPENHGAVDEQRFCYQSAADLQTLESSFGSLSVIDPSVRHQQQNPPLDNRWSNRSTPAALPNHAITNGGGGGGGDNGYFSPRLPPQSVNNSPQMVMNQYSQRVSYGNDCVNGGSYGYEPNGGGSNGATLNNGFNSGDVPYLSRNRFLNQSPLDHNNNNGFGYGVNSSWRSHDPRGSIFWLAKDRTGSLQLQGDIDGGSKETIDMIFNNVISQICDLMVDPYGQLVVQKLMEKCSSQQITQILDKVTQDQYQFVTICSDSLGTRTVQSLMRCLHSEEQIARMVEIISIVAQLLTRSNNAKHVILQCFTQFSPSQNMNLLEGIAQNCYRIAIDQNGCCMLQQCLATGCNPLKQRLIHEIINNALRLCLNCYGNYVVQYVVELEDPAVTLDLVRQLSGNYAYLSRNKYGSHAVQKLLKIKYIDSSYIINDLLRDIDTLLLDPFGNYVIQTALFVAKDNVRDLLKWHIERNKRLMRCNKFGTKILEKFNL</sequence>
<dbReference type="InterPro" id="IPR001313">
    <property type="entry name" value="Pumilio_RNA-bd_rpt"/>
</dbReference>
<evidence type="ECO:0000256" key="4">
    <source>
        <dbReference type="ARBA" id="ARBA00022845"/>
    </source>
</evidence>
<dbReference type="Pfam" id="PF00806">
    <property type="entry name" value="PUF"/>
    <property type="match status" value="6"/>
</dbReference>
<evidence type="ECO:0000256" key="6">
    <source>
        <dbReference type="PROSITE-ProRule" id="PRU00317"/>
    </source>
</evidence>
<name>A0A6D2JYR2_9BRAS</name>
<reference evidence="9" key="1">
    <citation type="submission" date="2020-01" db="EMBL/GenBank/DDBJ databases">
        <authorList>
            <person name="Mishra B."/>
        </authorList>
    </citation>
    <scope>NUCLEOTIDE SEQUENCE [LARGE SCALE GENOMIC DNA]</scope>
</reference>
<dbReference type="GO" id="GO:0003729">
    <property type="term" value="F:mRNA binding"/>
    <property type="evidence" value="ECO:0007669"/>
    <property type="project" value="TreeGrafter"/>
</dbReference>
<dbReference type="InterPro" id="IPR033133">
    <property type="entry name" value="PUM-HD"/>
</dbReference>
<dbReference type="AlphaFoldDB" id="A0A6D2JYR2"/>
<keyword evidence="10" id="KW-1185">Reference proteome</keyword>
<organism evidence="9 10">
    <name type="scientific">Microthlaspi erraticum</name>
    <dbReference type="NCBI Taxonomy" id="1685480"/>
    <lineage>
        <taxon>Eukaryota</taxon>
        <taxon>Viridiplantae</taxon>
        <taxon>Streptophyta</taxon>
        <taxon>Embryophyta</taxon>
        <taxon>Tracheophyta</taxon>
        <taxon>Spermatophyta</taxon>
        <taxon>Magnoliopsida</taxon>
        <taxon>eudicotyledons</taxon>
        <taxon>Gunneridae</taxon>
        <taxon>Pentapetalae</taxon>
        <taxon>rosids</taxon>
        <taxon>malvids</taxon>
        <taxon>Brassicales</taxon>
        <taxon>Brassicaceae</taxon>
        <taxon>Coluteocarpeae</taxon>
        <taxon>Microthlaspi</taxon>
    </lineage>
</organism>
<feature type="compositionally biased region" description="Polar residues" evidence="7">
    <location>
        <begin position="78"/>
        <end position="95"/>
    </location>
</feature>
<feature type="domain" description="PUM-HD" evidence="8">
    <location>
        <begin position="187"/>
        <end position="525"/>
    </location>
</feature>
<evidence type="ECO:0000256" key="1">
    <source>
        <dbReference type="ARBA" id="ARBA00004496"/>
    </source>
</evidence>
<feature type="compositionally biased region" description="Low complexity" evidence="7">
    <location>
        <begin position="29"/>
        <end position="41"/>
    </location>
</feature>
<dbReference type="InterPro" id="IPR011989">
    <property type="entry name" value="ARM-like"/>
</dbReference>
<dbReference type="PANTHER" id="PTHR12537:SF186">
    <property type="entry name" value="PUMILIO HOMOLOG 14-RELATED"/>
    <property type="match status" value="1"/>
</dbReference>
<dbReference type="InterPro" id="IPR016024">
    <property type="entry name" value="ARM-type_fold"/>
</dbReference>
<evidence type="ECO:0000256" key="3">
    <source>
        <dbReference type="ARBA" id="ARBA00022737"/>
    </source>
</evidence>
<dbReference type="InterPro" id="IPR033712">
    <property type="entry name" value="Pumilio_RNA-bd"/>
</dbReference>
<feature type="repeat" description="Pumilio" evidence="6">
    <location>
        <begin position="247"/>
        <end position="282"/>
    </location>
</feature>
<evidence type="ECO:0000313" key="10">
    <source>
        <dbReference type="Proteomes" id="UP000467841"/>
    </source>
</evidence>
<dbReference type="GO" id="GO:0005737">
    <property type="term" value="C:cytoplasm"/>
    <property type="evidence" value="ECO:0007669"/>
    <property type="project" value="UniProtKB-SubCell"/>
</dbReference>
<dbReference type="EMBL" id="CACVBM020001251">
    <property type="protein sequence ID" value="CAA7041628.1"/>
    <property type="molecule type" value="Genomic_DNA"/>
</dbReference>
<dbReference type="Proteomes" id="UP000467841">
    <property type="component" value="Unassembled WGS sequence"/>
</dbReference>
<dbReference type="SMART" id="SM00025">
    <property type="entry name" value="Pumilio"/>
    <property type="match status" value="8"/>
</dbReference>
<feature type="region of interest" description="Disordered" evidence="7">
    <location>
        <begin position="78"/>
        <end position="128"/>
    </location>
</feature>
<evidence type="ECO:0000256" key="7">
    <source>
        <dbReference type="SAM" id="MobiDB-lite"/>
    </source>
</evidence>
<dbReference type="OrthoDB" id="668540at2759"/>
<keyword evidence="2" id="KW-0963">Cytoplasm</keyword>
<feature type="repeat" description="Pumilio" evidence="6">
    <location>
        <begin position="395"/>
        <end position="430"/>
    </location>
</feature>
<accession>A0A6D2JYR2</accession>
<keyword evidence="4" id="KW-0810">Translation regulation</keyword>
<dbReference type="PROSITE" id="PS50303">
    <property type="entry name" value="PUM_HD"/>
    <property type="match status" value="1"/>
</dbReference>
<dbReference type="GO" id="GO:0006417">
    <property type="term" value="P:regulation of translation"/>
    <property type="evidence" value="ECO:0007669"/>
    <property type="project" value="UniProtKB-KW"/>
</dbReference>
<evidence type="ECO:0000259" key="8">
    <source>
        <dbReference type="PROSITE" id="PS50303"/>
    </source>
</evidence>
<dbReference type="Gene3D" id="1.25.10.10">
    <property type="entry name" value="Leucine-rich Repeat Variant"/>
    <property type="match status" value="1"/>
</dbReference>
<dbReference type="SUPFAM" id="SSF48371">
    <property type="entry name" value="ARM repeat"/>
    <property type="match status" value="1"/>
</dbReference>
<keyword evidence="3" id="KW-0677">Repeat</keyword>
<evidence type="ECO:0000313" key="9">
    <source>
        <dbReference type="EMBL" id="CAA7041628.1"/>
    </source>
</evidence>
<comment type="subcellular location">
    <subcellularLocation>
        <location evidence="1">Cytoplasm</location>
    </subcellularLocation>
</comment>
<comment type="caution">
    <text evidence="9">The sequence shown here is derived from an EMBL/GenBank/DDBJ whole genome shotgun (WGS) entry which is preliminary data.</text>
</comment>